<feature type="domain" description="BEN" evidence="1">
    <location>
        <begin position="61"/>
        <end position="160"/>
    </location>
</feature>
<dbReference type="AlphaFoldDB" id="A0A9J6FVX7"/>
<accession>A0A9J6FVX7</accession>
<comment type="caution">
    <text evidence="2">The sequence shown here is derived from an EMBL/GenBank/DDBJ whole genome shotgun (WGS) entry which is preliminary data.</text>
</comment>
<gene>
    <name evidence="2" type="ORF">HPB48_021415</name>
</gene>
<dbReference type="Gene3D" id="1.10.10.2590">
    <property type="entry name" value="BEN domain"/>
    <property type="match status" value="1"/>
</dbReference>
<evidence type="ECO:0000313" key="3">
    <source>
        <dbReference type="Proteomes" id="UP000821853"/>
    </source>
</evidence>
<sequence length="160" mass="17220">MLHPLLVHAAGELLFKIAKGTAAAMERKRTKLAQAAPAEVPLTECTADPTEDSTTDKVDIGNGVLVPQSLLARIKASAGKQPTRYARDLLRAVFTAKELAGSSLHGKACNARKDVATKKALDPERLDAVLCKSIMQAPLSPPPPFVDSLFKFNLLRAFEF</sequence>
<name>A0A9J6FVX7_HAELO</name>
<dbReference type="SMART" id="SM01025">
    <property type="entry name" value="BEN"/>
    <property type="match status" value="1"/>
</dbReference>
<evidence type="ECO:0000313" key="2">
    <source>
        <dbReference type="EMBL" id="KAH9366931.1"/>
    </source>
</evidence>
<dbReference type="Pfam" id="PF10523">
    <property type="entry name" value="BEN"/>
    <property type="match status" value="1"/>
</dbReference>
<dbReference type="OrthoDB" id="6498262at2759"/>
<reference evidence="2 3" key="1">
    <citation type="journal article" date="2020" name="Cell">
        <title>Large-Scale Comparative Analyses of Tick Genomes Elucidate Their Genetic Diversity and Vector Capacities.</title>
        <authorList>
            <consortium name="Tick Genome and Microbiome Consortium (TIGMIC)"/>
            <person name="Jia N."/>
            <person name="Wang J."/>
            <person name="Shi W."/>
            <person name="Du L."/>
            <person name="Sun Y."/>
            <person name="Zhan W."/>
            <person name="Jiang J.F."/>
            <person name="Wang Q."/>
            <person name="Zhang B."/>
            <person name="Ji P."/>
            <person name="Bell-Sakyi L."/>
            <person name="Cui X.M."/>
            <person name="Yuan T.T."/>
            <person name="Jiang B.G."/>
            <person name="Yang W.F."/>
            <person name="Lam T.T."/>
            <person name="Chang Q.C."/>
            <person name="Ding S.J."/>
            <person name="Wang X.J."/>
            <person name="Zhu J.G."/>
            <person name="Ruan X.D."/>
            <person name="Zhao L."/>
            <person name="Wei J.T."/>
            <person name="Ye R.Z."/>
            <person name="Que T.C."/>
            <person name="Du C.H."/>
            <person name="Zhou Y.H."/>
            <person name="Cheng J.X."/>
            <person name="Dai P.F."/>
            <person name="Guo W.B."/>
            <person name="Han X.H."/>
            <person name="Huang E.J."/>
            <person name="Li L.F."/>
            <person name="Wei W."/>
            <person name="Gao Y.C."/>
            <person name="Liu J.Z."/>
            <person name="Shao H.Z."/>
            <person name="Wang X."/>
            <person name="Wang C.C."/>
            <person name="Yang T.C."/>
            <person name="Huo Q.B."/>
            <person name="Li W."/>
            <person name="Chen H.Y."/>
            <person name="Chen S.E."/>
            <person name="Zhou L.G."/>
            <person name="Ni X.B."/>
            <person name="Tian J.H."/>
            <person name="Sheng Y."/>
            <person name="Liu T."/>
            <person name="Pan Y.S."/>
            <person name="Xia L.Y."/>
            <person name="Li J."/>
            <person name="Zhao F."/>
            <person name="Cao W.C."/>
        </authorList>
    </citation>
    <scope>NUCLEOTIDE SEQUENCE [LARGE SCALE GENOMIC DNA]</scope>
    <source>
        <strain evidence="2">HaeL-2018</strain>
    </source>
</reference>
<organism evidence="2 3">
    <name type="scientific">Haemaphysalis longicornis</name>
    <name type="common">Bush tick</name>
    <dbReference type="NCBI Taxonomy" id="44386"/>
    <lineage>
        <taxon>Eukaryota</taxon>
        <taxon>Metazoa</taxon>
        <taxon>Ecdysozoa</taxon>
        <taxon>Arthropoda</taxon>
        <taxon>Chelicerata</taxon>
        <taxon>Arachnida</taxon>
        <taxon>Acari</taxon>
        <taxon>Parasitiformes</taxon>
        <taxon>Ixodida</taxon>
        <taxon>Ixodoidea</taxon>
        <taxon>Ixodidae</taxon>
        <taxon>Haemaphysalinae</taxon>
        <taxon>Haemaphysalis</taxon>
    </lineage>
</organism>
<dbReference type="GO" id="GO:0003677">
    <property type="term" value="F:DNA binding"/>
    <property type="evidence" value="ECO:0007669"/>
    <property type="project" value="InterPro"/>
</dbReference>
<dbReference type="VEuPathDB" id="VectorBase:HLOH_048417"/>
<dbReference type="InterPro" id="IPR018379">
    <property type="entry name" value="BEN_domain"/>
</dbReference>
<keyword evidence="3" id="KW-1185">Reference proteome</keyword>
<dbReference type="EMBL" id="JABSTR010000004">
    <property type="protein sequence ID" value="KAH9366931.1"/>
    <property type="molecule type" value="Genomic_DNA"/>
</dbReference>
<protein>
    <recommendedName>
        <fullName evidence="1">BEN domain-containing protein</fullName>
    </recommendedName>
</protein>
<dbReference type="PROSITE" id="PS51457">
    <property type="entry name" value="BEN"/>
    <property type="match status" value="1"/>
</dbReference>
<proteinExistence type="predicted"/>
<dbReference type="Proteomes" id="UP000821853">
    <property type="component" value="Chromosome 2"/>
</dbReference>
<evidence type="ECO:0000259" key="1">
    <source>
        <dbReference type="PROSITE" id="PS51457"/>
    </source>
</evidence>